<proteinExistence type="predicted"/>
<name>A0A4C1SMY5_EUMVA</name>
<evidence type="ECO:0000313" key="1">
    <source>
        <dbReference type="EMBL" id="GBP03573.1"/>
    </source>
</evidence>
<accession>A0A4C1SMY5</accession>
<dbReference type="InterPro" id="IPR036866">
    <property type="entry name" value="RibonucZ/Hydroxyglut_hydro"/>
</dbReference>
<dbReference type="OrthoDB" id="332863at2759"/>
<organism evidence="1 2">
    <name type="scientific">Eumeta variegata</name>
    <name type="common">Bagworm moth</name>
    <name type="synonym">Eumeta japonica</name>
    <dbReference type="NCBI Taxonomy" id="151549"/>
    <lineage>
        <taxon>Eukaryota</taxon>
        <taxon>Metazoa</taxon>
        <taxon>Ecdysozoa</taxon>
        <taxon>Arthropoda</taxon>
        <taxon>Hexapoda</taxon>
        <taxon>Insecta</taxon>
        <taxon>Pterygota</taxon>
        <taxon>Neoptera</taxon>
        <taxon>Endopterygota</taxon>
        <taxon>Lepidoptera</taxon>
        <taxon>Glossata</taxon>
        <taxon>Ditrysia</taxon>
        <taxon>Tineoidea</taxon>
        <taxon>Psychidae</taxon>
        <taxon>Oiketicinae</taxon>
        <taxon>Eumeta</taxon>
    </lineage>
</organism>
<dbReference type="Gene3D" id="3.60.15.10">
    <property type="entry name" value="Ribonuclease Z/Hydroxyacylglutathione hydrolase-like"/>
    <property type="match status" value="1"/>
</dbReference>
<dbReference type="EMBL" id="BGZK01003670">
    <property type="protein sequence ID" value="GBP03573.1"/>
    <property type="molecule type" value="Genomic_DNA"/>
</dbReference>
<dbReference type="AlphaFoldDB" id="A0A4C1SMY5"/>
<protein>
    <submittedName>
        <fullName evidence="1">UPF0173 protein YddR</fullName>
    </submittedName>
</protein>
<sequence>MMIYSQNERDAALIRSAGFCTCSGAADENPFVDGLTIHKTEGQHGSNALYADKVMGDILAMPAVWCLPIRPKTLYIAGDTVWVKPYVRTLQRFQPQVVVINAGNATNDLYGPIIMERRMRRTPIFCLKRLWHFCT</sequence>
<reference evidence="1 2" key="1">
    <citation type="journal article" date="2019" name="Commun. Biol.">
        <title>The bagworm genome reveals a unique fibroin gene that provides high tensile strength.</title>
        <authorList>
            <person name="Kono N."/>
            <person name="Nakamura H."/>
            <person name="Ohtoshi R."/>
            <person name="Tomita M."/>
            <person name="Numata K."/>
            <person name="Arakawa K."/>
        </authorList>
    </citation>
    <scope>NUCLEOTIDE SEQUENCE [LARGE SCALE GENOMIC DNA]</scope>
</reference>
<evidence type="ECO:0000313" key="2">
    <source>
        <dbReference type="Proteomes" id="UP000299102"/>
    </source>
</evidence>
<gene>
    <name evidence="1" type="primary">yddR</name>
    <name evidence="1" type="ORF">EVAR_101255_1</name>
</gene>
<dbReference type="Proteomes" id="UP000299102">
    <property type="component" value="Unassembled WGS sequence"/>
</dbReference>
<keyword evidence="2" id="KW-1185">Reference proteome</keyword>
<comment type="caution">
    <text evidence="1">The sequence shown here is derived from an EMBL/GenBank/DDBJ whole genome shotgun (WGS) entry which is preliminary data.</text>
</comment>